<dbReference type="AlphaFoldDB" id="A0A409XTT9"/>
<evidence type="ECO:0000313" key="2">
    <source>
        <dbReference type="EMBL" id="PPQ94239.1"/>
    </source>
</evidence>
<accession>A0A409XTT9</accession>
<organism evidence="2 3">
    <name type="scientific">Psilocybe cyanescens</name>
    <dbReference type="NCBI Taxonomy" id="93625"/>
    <lineage>
        <taxon>Eukaryota</taxon>
        <taxon>Fungi</taxon>
        <taxon>Dikarya</taxon>
        <taxon>Basidiomycota</taxon>
        <taxon>Agaricomycotina</taxon>
        <taxon>Agaricomycetes</taxon>
        <taxon>Agaricomycetidae</taxon>
        <taxon>Agaricales</taxon>
        <taxon>Agaricineae</taxon>
        <taxon>Strophariaceae</taxon>
        <taxon>Psilocybe</taxon>
    </lineage>
</organism>
<proteinExistence type="predicted"/>
<comment type="caution">
    <text evidence="2">The sequence shown here is derived from an EMBL/GenBank/DDBJ whole genome shotgun (WGS) entry which is preliminary data.</text>
</comment>
<dbReference type="Proteomes" id="UP000283269">
    <property type="component" value="Unassembled WGS sequence"/>
</dbReference>
<dbReference type="InParanoid" id="A0A409XTT9"/>
<evidence type="ECO:0000256" key="1">
    <source>
        <dbReference type="SAM" id="MobiDB-lite"/>
    </source>
</evidence>
<dbReference type="EMBL" id="NHYD01000415">
    <property type="protein sequence ID" value="PPQ94239.1"/>
    <property type="molecule type" value="Genomic_DNA"/>
</dbReference>
<keyword evidence="3" id="KW-1185">Reference proteome</keyword>
<name>A0A409XTT9_PSICY</name>
<gene>
    <name evidence="2" type="ORF">CVT25_006665</name>
</gene>
<evidence type="ECO:0000313" key="3">
    <source>
        <dbReference type="Proteomes" id="UP000283269"/>
    </source>
</evidence>
<feature type="region of interest" description="Disordered" evidence="1">
    <location>
        <begin position="35"/>
        <end position="74"/>
    </location>
</feature>
<feature type="compositionally biased region" description="Basic and acidic residues" evidence="1">
    <location>
        <begin position="54"/>
        <end position="74"/>
    </location>
</feature>
<sequence>MSNGGLILRSILSQWFGYRSELAHEYDYVRKSGKFEKNEGNHYPKPHACGSSASREHYRDSEEEDRVHEETDYRDNISIYQDFSPIETL</sequence>
<reference evidence="2 3" key="1">
    <citation type="journal article" date="2018" name="Evol. Lett.">
        <title>Horizontal gene cluster transfer increased hallucinogenic mushroom diversity.</title>
        <authorList>
            <person name="Reynolds H.T."/>
            <person name="Vijayakumar V."/>
            <person name="Gluck-Thaler E."/>
            <person name="Korotkin H.B."/>
            <person name="Matheny P.B."/>
            <person name="Slot J.C."/>
        </authorList>
    </citation>
    <scope>NUCLEOTIDE SEQUENCE [LARGE SCALE GENOMIC DNA]</scope>
    <source>
        <strain evidence="2 3">2631</strain>
    </source>
</reference>
<protein>
    <submittedName>
        <fullName evidence="2">Uncharacterized protein</fullName>
    </submittedName>
</protein>